<feature type="domain" description="RRM" evidence="2">
    <location>
        <begin position="4"/>
        <end position="81"/>
    </location>
</feature>
<comment type="caution">
    <text evidence="3">The sequence shown here is derived from an EMBL/GenBank/DDBJ whole genome shotgun (WGS) entry which is preliminary data.</text>
</comment>
<organism evidence="3 4">
    <name type="scientific">Trypanosoma equiperdum</name>
    <dbReference type="NCBI Taxonomy" id="5694"/>
    <lineage>
        <taxon>Eukaryota</taxon>
        <taxon>Discoba</taxon>
        <taxon>Euglenozoa</taxon>
        <taxon>Kinetoplastea</taxon>
        <taxon>Metakinetoplastina</taxon>
        <taxon>Trypanosomatida</taxon>
        <taxon>Trypanosomatidae</taxon>
        <taxon>Trypanosoma</taxon>
    </lineage>
</organism>
<dbReference type="Pfam" id="PF00076">
    <property type="entry name" value="RRM_1"/>
    <property type="match status" value="1"/>
</dbReference>
<keyword evidence="4" id="KW-1185">Reference proteome</keyword>
<dbReference type="InterPro" id="IPR000504">
    <property type="entry name" value="RRM_dom"/>
</dbReference>
<dbReference type="Proteomes" id="UP000195570">
    <property type="component" value="Unassembled WGS sequence"/>
</dbReference>
<keyword evidence="1" id="KW-0694">RNA-binding</keyword>
<proteinExistence type="predicted"/>
<name>A0A1G4I8R0_TRYEQ</name>
<dbReference type="RefSeq" id="XP_067079362.1">
    <property type="nucleotide sequence ID" value="XM_067223261.1"/>
</dbReference>
<dbReference type="GO" id="GO:0003723">
    <property type="term" value="F:RNA binding"/>
    <property type="evidence" value="ECO:0007669"/>
    <property type="project" value="UniProtKB-UniRule"/>
</dbReference>
<dbReference type="EMBL" id="CZPT02000907">
    <property type="protein sequence ID" value="SCU68150.1"/>
    <property type="molecule type" value="Genomic_DNA"/>
</dbReference>
<evidence type="ECO:0000259" key="2">
    <source>
        <dbReference type="PROSITE" id="PS50102"/>
    </source>
</evidence>
<dbReference type="Gene3D" id="3.30.70.330">
    <property type="match status" value="1"/>
</dbReference>
<dbReference type="SUPFAM" id="SSF54928">
    <property type="entry name" value="RNA-binding domain, RBD"/>
    <property type="match status" value="1"/>
</dbReference>
<evidence type="ECO:0000313" key="3">
    <source>
        <dbReference type="EMBL" id="SCU68150.1"/>
    </source>
</evidence>
<reference evidence="3" key="1">
    <citation type="submission" date="2016-09" db="EMBL/GenBank/DDBJ databases">
        <authorList>
            <person name="Hebert L."/>
            <person name="Moumen B."/>
        </authorList>
    </citation>
    <scope>NUCLEOTIDE SEQUENCE [LARGE SCALE GENOMIC DNA]</scope>
    <source>
        <strain evidence="3">OVI</strain>
    </source>
</reference>
<dbReference type="GeneID" id="92381270"/>
<gene>
    <name evidence="3" type="ORF">TEOVI_000733600</name>
</gene>
<sequence>MMSRRICIRCLPPAFDENSLLRICSSFGEVTDFDRRTTTTAKKEESVVEVGFEEADDAIAAAGNMNGMEFSGEFLRVFVKR</sequence>
<dbReference type="SMART" id="SM00360">
    <property type="entry name" value="RRM"/>
    <property type="match status" value="1"/>
</dbReference>
<dbReference type="InterPro" id="IPR012677">
    <property type="entry name" value="Nucleotide-bd_a/b_plait_sf"/>
</dbReference>
<dbReference type="VEuPathDB" id="TriTrypDB:TEOVI_000733600"/>
<accession>A0A1G4I8R0</accession>
<evidence type="ECO:0000313" key="4">
    <source>
        <dbReference type="Proteomes" id="UP000195570"/>
    </source>
</evidence>
<evidence type="ECO:0000256" key="1">
    <source>
        <dbReference type="PROSITE-ProRule" id="PRU00176"/>
    </source>
</evidence>
<protein>
    <submittedName>
        <fullName evidence="3">RNA recognition motif. (A.k.a. RRM, RBD, or RNP domain), putative</fullName>
    </submittedName>
</protein>
<dbReference type="PROSITE" id="PS50102">
    <property type="entry name" value="RRM"/>
    <property type="match status" value="1"/>
</dbReference>
<dbReference type="AlphaFoldDB" id="A0A1G4I8R0"/>
<dbReference type="InterPro" id="IPR035979">
    <property type="entry name" value="RBD_domain_sf"/>
</dbReference>